<accession>A0AAV4HQ49</accession>
<keyword evidence="3" id="KW-1185">Reference proteome</keyword>
<sequence>MSFPKDDFVLDDDDEDTSANLQAPHDYFSSMVSSPTTDTLDSVALEPAAFEDIAKVKINTLELDIKPAVCFNMCPKSETDDPTAKKIDLQLADMDEAEIVEMIQEPETPRFMSQVSCSSDHSATEPSSLPSVPPTQQQQQQQNLQAESVAESSKIQGPVVGTTPQMSPMGTPVHHPTPDRSELSNEEKTATAAETTGANTVQASTTKARFDSQSSLPTSPFHQMNPEVKTGSSVFGPFGDSGPVDDAFSSILSMSDADRRHDAWIPSDATSHILKAMVSGGHSSFVPAVEQLSTPGILSNEPQGDPVRDLVLRYMGEQEASRRSVLTVDSVTQDADGLKKLMDAGCLRAAIDLTSRLLEQVGQGYGKAGQVTVHTPHSLQLWFCRLSLMVKLRMHDAAEAEMRAFQTLDTPDLYFQFYANTYPGRRGSMVSFAMRLLHAELPLLCGRSQETLDRLYYMLAVCTRIKSNLTSDLSEDGSSLHMTFEARKASVELWRKREVDIIYKIGSTMLSVKDYEGALVIYNSLLEKDKNSYLELLAGIGRINLQ</sequence>
<protein>
    <submittedName>
        <fullName evidence="2">Trafficking protein particle complex subunit 12-like</fullName>
    </submittedName>
</protein>
<feature type="compositionally biased region" description="Basic and acidic residues" evidence="1">
    <location>
        <begin position="176"/>
        <end position="189"/>
    </location>
</feature>
<name>A0AAV4HQ49_9GAST</name>
<evidence type="ECO:0000313" key="2">
    <source>
        <dbReference type="EMBL" id="GFR99819.1"/>
    </source>
</evidence>
<reference evidence="2 3" key="1">
    <citation type="journal article" date="2021" name="Elife">
        <title>Chloroplast acquisition without the gene transfer in kleptoplastic sea slugs, Plakobranchus ocellatus.</title>
        <authorList>
            <person name="Maeda T."/>
            <person name="Takahashi S."/>
            <person name="Yoshida T."/>
            <person name="Shimamura S."/>
            <person name="Takaki Y."/>
            <person name="Nagai Y."/>
            <person name="Toyoda A."/>
            <person name="Suzuki Y."/>
            <person name="Arimoto A."/>
            <person name="Ishii H."/>
            <person name="Satoh N."/>
            <person name="Nishiyama T."/>
            <person name="Hasebe M."/>
            <person name="Maruyama T."/>
            <person name="Minagawa J."/>
            <person name="Obokata J."/>
            <person name="Shigenobu S."/>
        </authorList>
    </citation>
    <scope>NUCLEOTIDE SEQUENCE [LARGE SCALE GENOMIC DNA]</scope>
</reference>
<dbReference type="GO" id="GO:0030008">
    <property type="term" value="C:TRAPP complex"/>
    <property type="evidence" value="ECO:0007669"/>
    <property type="project" value="TreeGrafter"/>
</dbReference>
<feature type="compositionally biased region" description="Polar residues" evidence="1">
    <location>
        <begin position="111"/>
        <end position="130"/>
    </location>
</feature>
<evidence type="ECO:0000256" key="1">
    <source>
        <dbReference type="SAM" id="MobiDB-lite"/>
    </source>
</evidence>
<dbReference type="PANTHER" id="PTHR21581:SF6">
    <property type="entry name" value="TRAFFICKING PROTEIN PARTICLE COMPLEX SUBUNIT 12"/>
    <property type="match status" value="1"/>
</dbReference>
<comment type="caution">
    <text evidence="2">The sequence shown here is derived from an EMBL/GenBank/DDBJ whole genome shotgun (WGS) entry which is preliminary data.</text>
</comment>
<feature type="compositionally biased region" description="Polar residues" evidence="1">
    <location>
        <begin position="143"/>
        <end position="155"/>
    </location>
</feature>
<dbReference type="Proteomes" id="UP000762676">
    <property type="component" value="Unassembled WGS sequence"/>
</dbReference>
<organism evidence="2 3">
    <name type="scientific">Elysia marginata</name>
    <dbReference type="NCBI Taxonomy" id="1093978"/>
    <lineage>
        <taxon>Eukaryota</taxon>
        <taxon>Metazoa</taxon>
        <taxon>Spiralia</taxon>
        <taxon>Lophotrochozoa</taxon>
        <taxon>Mollusca</taxon>
        <taxon>Gastropoda</taxon>
        <taxon>Heterobranchia</taxon>
        <taxon>Euthyneura</taxon>
        <taxon>Panpulmonata</taxon>
        <taxon>Sacoglossa</taxon>
        <taxon>Placobranchoidea</taxon>
        <taxon>Plakobranchidae</taxon>
        <taxon>Elysia</taxon>
    </lineage>
</organism>
<dbReference type="EMBL" id="BMAT01005794">
    <property type="protein sequence ID" value="GFR99819.1"/>
    <property type="molecule type" value="Genomic_DNA"/>
</dbReference>
<dbReference type="GO" id="GO:0005794">
    <property type="term" value="C:Golgi apparatus"/>
    <property type="evidence" value="ECO:0007669"/>
    <property type="project" value="TreeGrafter"/>
</dbReference>
<evidence type="ECO:0000313" key="3">
    <source>
        <dbReference type="Proteomes" id="UP000762676"/>
    </source>
</evidence>
<dbReference type="PANTHER" id="PTHR21581">
    <property type="entry name" value="D-ALANYL-D-ALANINE CARBOXYPEPTIDASE"/>
    <property type="match status" value="1"/>
</dbReference>
<proteinExistence type="predicted"/>
<gene>
    <name evidence="2" type="ORF">ElyMa_002801400</name>
</gene>
<feature type="region of interest" description="Disordered" evidence="1">
    <location>
        <begin position="107"/>
        <end position="205"/>
    </location>
</feature>
<feature type="non-terminal residue" evidence="2">
    <location>
        <position position="546"/>
    </location>
</feature>
<dbReference type="AlphaFoldDB" id="A0AAV4HQ49"/>
<feature type="region of interest" description="Disordered" evidence="1">
    <location>
        <begin position="1"/>
        <end position="21"/>
    </location>
</feature>